<gene>
    <name evidence="1" type="ORF">Tco_0861583</name>
</gene>
<keyword evidence="2" id="KW-1185">Reference proteome</keyword>
<dbReference type="EMBL" id="BQNB010013321">
    <property type="protein sequence ID" value="GJT14541.1"/>
    <property type="molecule type" value="Genomic_DNA"/>
</dbReference>
<proteinExistence type="predicted"/>
<organism evidence="1 2">
    <name type="scientific">Tanacetum coccineum</name>
    <dbReference type="NCBI Taxonomy" id="301880"/>
    <lineage>
        <taxon>Eukaryota</taxon>
        <taxon>Viridiplantae</taxon>
        <taxon>Streptophyta</taxon>
        <taxon>Embryophyta</taxon>
        <taxon>Tracheophyta</taxon>
        <taxon>Spermatophyta</taxon>
        <taxon>Magnoliopsida</taxon>
        <taxon>eudicotyledons</taxon>
        <taxon>Gunneridae</taxon>
        <taxon>Pentapetalae</taxon>
        <taxon>asterids</taxon>
        <taxon>campanulids</taxon>
        <taxon>Asterales</taxon>
        <taxon>Asteraceae</taxon>
        <taxon>Asteroideae</taxon>
        <taxon>Anthemideae</taxon>
        <taxon>Anthemidinae</taxon>
        <taxon>Tanacetum</taxon>
    </lineage>
</organism>
<comment type="caution">
    <text evidence="1">The sequence shown here is derived from an EMBL/GenBank/DDBJ whole genome shotgun (WGS) entry which is preliminary data.</text>
</comment>
<evidence type="ECO:0000313" key="2">
    <source>
        <dbReference type="Proteomes" id="UP001151760"/>
    </source>
</evidence>
<name>A0ABQ5BI74_9ASTR</name>
<reference evidence="1" key="2">
    <citation type="submission" date="2022-01" db="EMBL/GenBank/DDBJ databases">
        <authorList>
            <person name="Yamashiro T."/>
            <person name="Shiraishi A."/>
            <person name="Satake H."/>
            <person name="Nakayama K."/>
        </authorList>
    </citation>
    <scope>NUCLEOTIDE SEQUENCE</scope>
</reference>
<evidence type="ECO:0000313" key="1">
    <source>
        <dbReference type="EMBL" id="GJT14541.1"/>
    </source>
</evidence>
<dbReference type="Proteomes" id="UP001151760">
    <property type="component" value="Unassembled WGS sequence"/>
</dbReference>
<protein>
    <submittedName>
        <fullName evidence="1">Uncharacterized protein</fullName>
    </submittedName>
</protein>
<sequence>MEERSSYMKIEEVRIKASQHEEGCFNAIEGSGKKYQIRSMELAVVVLNQNYGDDIVDIKEFQKTAPDVKTSRKNV</sequence>
<accession>A0ABQ5BI74</accession>
<reference evidence="1" key="1">
    <citation type="journal article" date="2022" name="Int. J. Mol. Sci.">
        <title>Draft Genome of Tanacetum Coccineum: Genomic Comparison of Closely Related Tanacetum-Family Plants.</title>
        <authorList>
            <person name="Yamashiro T."/>
            <person name="Shiraishi A."/>
            <person name="Nakayama K."/>
            <person name="Satake H."/>
        </authorList>
    </citation>
    <scope>NUCLEOTIDE SEQUENCE</scope>
</reference>